<dbReference type="Pfam" id="PF23209">
    <property type="entry name" value="IDM1_C"/>
    <property type="match status" value="1"/>
</dbReference>
<dbReference type="AlphaFoldDB" id="A0A103YK11"/>
<dbReference type="Pfam" id="PF16135">
    <property type="entry name" value="TDBD"/>
    <property type="match status" value="1"/>
</dbReference>
<evidence type="ECO:0000313" key="9">
    <source>
        <dbReference type="EMBL" id="KVI10478.1"/>
    </source>
</evidence>
<dbReference type="InterPro" id="IPR001965">
    <property type="entry name" value="Znf_PHD"/>
</dbReference>
<evidence type="ECO:0000256" key="2">
    <source>
        <dbReference type="ARBA" id="ARBA00022723"/>
    </source>
</evidence>
<dbReference type="InterPro" id="IPR056511">
    <property type="entry name" value="IDM1_C"/>
</dbReference>
<name>A0A103YK11_CYNCS</name>
<keyword evidence="3 6" id="KW-0863">Zinc-finger</keyword>
<evidence type="ECO:0000256" key="3">
    <source>
        <dbReference type="ARBA" id="ARBA00022771"/>
    </source>
</evidence>
<evidence type="ECO:0000256" key="1">
    <source>
        <dbReference type="ARBA" id="ARBA00004123"/>
    </source>
</evidence>
<dbReference type="Proteomes" id="UP000243975">
    <property type="component" value="Unassembled WGS sequence"/>
</dbReference>
<evidence type="ECO:0000256" key="7">
    <source>
        <dbReference type="SAM" id="MobiDB-lite"/>
    </source>
</evidence>
<organism evidence="9 10">
    <name type="scientific">Cynara cardunculus var. scolymus</name>
    <name type="common">Globe artichoke</name>
    <name type="synonym">Cynara scolymus</name>
    <dbReference type="NCBI Taxonomy" id="59895"/>
    <lineage>
        <taxon>Eukaryota</taxon>
        <taxon>Viridiplantae</taxon>
        <taxon>Streptophyta</taxon>
        <taxon>Embryophyta</taxon>
        <taxon>Tracheophyta</taxon>
        <taxon>Spermatophyta</taxon>
        <taxon>Magnoliopsida</taxon>
        <taxon>eudicotyledons</taxon>
        <taxon>Gunneridae</taxon>
        <taxon>Pentapetalae</taxon>
        <taxon>asterids</taxon>
        <taxon>campanulids</taxon>
        <taxon>Asterales</taxon>
        <taxon>Asteraceae</taxon>
        <taxon>Carduoideae</taxon>
        <taxon>Cardueae</taxon>
        <taxon>Carduinae</taxon>
        <taxon>Cynara</taxon>
    </lineage>
</organism>
<dbReference type="InterPro" id="IPR019787">
    <property type="entry name" value="Znf_PHD-finger"/>
</dbReference>
<feature type="region of interest" description="Disordered" evidence="7">
    <location>
        <begin position="506"/>
        <end position="537"/>
    </location>
</feature>
<dbReference type="InterPro" id="IPR013083">
    <property type="entry name" value="Znf_RING/FYVE/PHD"/>
</dbReference>
<evidence type="ECO:0000259" key="8">
    <source>
        <dbReference type="PROSITE" id="PS50016"/>
    </source>
</evidence>
<dbReference type="SMART" id="SM00249">
    <property type="entry name" value="PHD"/>
    <property type="match status" value="2"/>
</dbReference>
<proteinExistence type="predicted"/>
<keyword evidence="2" id="KW-0479">Metal-binding</keyword>
<accession>A0A103YK11</accession>
<dbReference type="PANTHER" id="PTHR46508">
    <property type="entry name" value="PHD FINGER FAMILY PROTEIN"/>
    <property type="match status" value="1"/>
</dbReference>
<comment type="caution">
    <text evidence="9">The sequence shown here is derived from an EMBL/GenBank/DDBJ whole genome shotgun (WGS) entry which is preliminary data.</text>
</comment>
<dbReference type="OMA" id="LAHYWAI"/>
<dbReference type="SUPFAM" id="SSF57903">
    <property type="entry name" value="FYVE/PHD zinc finger"/>
    <property type="match status" value="1"/>
</dbReference>
<comment type="subcellular location">
    <subcellularLocation>
        <location evidence="1">Nucleus</location>
    </subcellularLocation>
</comment>
<dbReference type="Gramene" id="KVI10478">
    <property type="protein sequence ID" value="KVI10478"/>
    <property type="gene ID" value="Ccrd_011118"/>
</dbReference>
<dbReference type="GO" id="GO:0008270">
    <property type="term" value="F:zinc ion binding"/>
    <property type="evidence" value="ECO:0007669"/>
    <property type="project" value="UniProtKB-KW"/>
</dbReference>
<dbReference type="PROSITE" id="PS50016">
    <property type="entry name" value="ZF_PHD_2"/>
    <property type="match status" value="1"/>
</dbReference>
<reference evidence="9 10" key="1">
    <citation type="journal article" date="2016" name="Sci. Rep.">
        <title>The genome sequence of the outbreeding globe artichoke constructed de novo incorporating a phase-aware low-pass sequencing strategy of F1 progeny.</title>
        <authorList>
            <person name="Scaglione D."/>
            <person name="Reyes-Chin-Wo S."/>
            <person name="Acquadro A."/>
            <person name="Froenicke L."/>
            <person name="Portis E."/>
            <person name="Beitel C."/>
            <person name="Tirone M."/>
            <person name="Mauro R."/>
            <person name="Lo Monaco A."/>
            <person name="Mauromicale G."/>
            <person name="Faccioli P."/>
            <person name="Cattivelli L."/>
            <person name="Rieseberg L."/>
            <person name="Michelmore R."/>
            <person name="Lanteri S."/>
        </authorList>
    </citation>
    <scope>NUCLEOTIDE SEQUENCE [LARGE SCALE GENOMIC DNA]</scope>
    <source>
        <strain evidence="9">2C</strain>
    </source>
</reference>
<dbReference type="STRING" id="59895.A0A103YK11"/>
<evidence type="ECO:0000256" key="4">
    <source>
        <dbReference type="ARBA" id="ARBA00022833"/>
    </source>
</evidence>
<feature type="compositionally biased region" description="Basic and acidic residues" evidence="7">
    <location>
        <begin position="512"/>
        <end position="529"/>
    </location>
</feature>
<dbReference type="InterPro" id="IPR011011">
    <property type="entry name" value="Znf_FYVE_PHD"/>
</dbReference>
<dbReference type="EMBL" id="LEKV01001019">
    <property type="protein sequence ID" value="KVI10478.1"/>
    <property type="molecule type" value="Genomic_DNA"/>
</dbReference>
<feature type="domain" description="PHD-type" evidence="8">
    <location>
        <begin position="717"/>
        <end position="762"/>
    </location>
</feature>
<gene>
    <name evidence="9" type="ORF">Ccrd_011118</name>
</gene>
<dbReference type="Gene3D" id="3.30.40.10">
    <property type="entry name" value="Zinc/RING finger domain, C3HC4 (zinc finger)"/>
    <property type="match status" value="1"/>
</dbReference>
<evidence type="ECO:0000256" key="6">
    <source>
        <dbReference type="PROSITE-ProRule" id="PRU00146"/>
    </source>
</evidence>
<keyword evidence="10" id="KW-1185">Reference proteome</keyword>
<dbReference type="GO" id="GO:0005634">
    <property type="term" value="C:nucleus"/>
    <property type="evidence" value="ECO:0007669"/>
    <property type="project" value="UniProtKB-SubCell"/>
</dbReference>
<sequence length="973" mass="109476">MLLSCGIEDFHDDGFEGSVDEDHIFREVFFGYESGRSKSCFVTGSITFENHKKMPKNISFCSDSDNSVMTSQEDFQSSISEEFALLMRNGPDVEVKRSKVLSSGEHSNTKYYLEKVVQCSNDQKVYDVSKAITVPVSEESHVKKLLVTRPKPVQCSKQRWKDSSFIELDKDELSVPLKDSTVDPKSHLRYHTYCLLRAAGWVIGRRNRITHCKGRGEYVFKSPEGRPIRQFHRAWDMCGKRLVEDAKYIDFCDGTQWTDLTQFCSDLSNALTEVEELRNSKAATALAHRWYVLDPFAKVVFIDKSLAFLKEGKEVKAERTVMNSLYLNCNVLASKKVVTTAKQNTKKTGKKSSSMVPFPSPTCKSYRTSCQTNNLYGVPISSATANTSTGVSESIYLCQNGMELWSECMEKGKNCYETPQIRMENSSFALDAILKTNEHGKSEKIPEIKLTNLVGQNQFGFGFYAPYGSHEISESSVQLKLDNAESYGSCLKSSLCSSKDGLKKNPSRFKTSAHDSARPKSSVRCEKSNKHQKKKKGNCHLKDDDLLLSAILSNRSTIKRSGVKKNSRVPKAVRKYKSQKGSCRLLPRSFAKGGQQQHHVQGKWSGLGVRAVLTLLIDLGVIHLNEVIQYRNLKDDSVVKDGLVTRDGILCRCCKKVLSVSEFKNHAGFGMNSPCLNLFMESGKSFTLCQLEAWSTEYKVRKSAIRTVHDEEIDQNDDSCGLCGDGGELICCDNCPSTFHQACLSTQEIPEGNWYCSMCCCCSCGNVVNHIETTSVSKALKCLQCERKYHEECIKENGIERESAAPYWLCGETCKKIHSGLQSWIGCLNPISDGFSWTILRCTGEQQVHSAQSFVALKAECNLKLAVALTIMEECFLPMVDTRTGIHMIPHVLYNWGIHGATVAELPLIATCSRYRRRGMCRRLMNAIEEVTVLFRVHEKWPFWLEFSIELKRCEYLHKTLKPPNDPSTLGLA</sequence>
<protein>
    <submittedName>
        <fullName evidence="9">Zinc finger, FYVE/PHD-type</fullName>
    </submittedName>
</protein>
<evidence type="ECO:0000256" key="5">
    <source>
        <dbReference type="ARBA" id="ARBA00023242"/>
    </source>
</evidence>
<dbReference type="InterPro" id="IPR032308">
    <property type="entry name" value="TDBD"/>
</dbReference>
<keyword evidence="5" id="KW-0539">Nucleus</keyword>
<dbReference type="PANTHER" id="PTHR46508:SF27">
    <property type="entry name" value="HISTONE ACETYLTRANSFERASE CHROMATIN REGULATOR PHD FAMILY"/>
    <property type="match status" value="1"/>
</dbReference>
<keyword evidence="4" id="KW-0862">Zinc</keyword>
<dbReference type="Pfam" id="PF00628">
    <property type="entry name" value="PHD"/>
    <property type="match status" value="1"/>
</dbReference>
<evidence type="ECO:0000313" key="10">
    <source>
        <dbReference type="Proteomes" id="UP000243975"/>
    </source>
</evidence>